<protein>
    <submittedName>
        <fullName evidence="3">Uncharacterized protein</fullName>
    </submittedName>
</protein>
<name>A0A6P8B2Z5_PYRGI</name>
<reference evidence="3" key="3">
    <citation type="submission" date="2025-08" db="UniProtKB">
        <authorList>
            <consortium name="RefSeq"/>
        </authorList>
    </citation>
    <scope>IDENTIFICATION</scope>
    <source>
        <strain evidence="3">NI907</strain>
    </source>
</reference>
<evidence type="ECO:0000313" key="2">
    <source>
        <dbReference type="Proteomes" id="UP000515153"/>
    </source>
</evidence>
<keyword evidence="1" id="KW-1133">Transmembrane helix</keyword>
<proteinExistence type="predicted"/>
<organism evidence="2 3">
    <name type="scientific">Pyricularia grisea</name>
    <name type="common">Crabgrass-specific blast fungus</name>
    <name type="synonym">Magnaporthe grisea</name>
    <dbReference type="NCBI Taxonomy" id="148305"/>
    <lineage>
        <taxon>Eukaryota</taxon>
        <taxon>Fungi</taxon>
        <taxon>Dikarya</taxon>
        <taxon>Ascomycota</taxon>
        <taxon>Pezizomycotina</taxon>
        <taxon>Sordariomycetes</taxon>
        <taxon>Sordariomycetidae</taxon>
        <taxon>Magnaporthales</taxon>
        <taxon>Pyriculariaceae</taxon>
        <taxon>Pyricularia</taxon>
    </lineage>
</organism>
<dbReference type="InterPro" id="IPR053008">
    <property type="entry name" value="Phomopsin_biosynth_assoc"/>
</dbReference>
<dbReference type="OrthoDB" id="3501153at2759"/>
<evidence type="ECO:0000256" key="1">
    <source>
        <dbReference type="SAM" id="Phobius"/>
    </source>
</evidence>
<dbReference type="PANTHER" id="PTHR35896:SF3">
    <property type="entry name" value="MAJOR FACILITATOR SUPERFAMILY TRANSPORTER"/>
    <property type="match status" value="1"/>
</dbReference>
<accession>A0A6P8B2Z5</accession>
<dbReference type="KEGG" id="pgri:PgNI_06755"/>
<reference evidence="3" key="1">
    <citation type="journal article" date="2019" name="Mol. Biol. Evol.">
        <title>Blast fungal genomes show frequent chromosomal changes, gene gains and losses, and effector gene turnover.</title>
        <authorList>
            <person name="Gomez Luciano L.B."/>
            <person name="Jason Tsai I."/>
            <person name="Chuma I."/>
            <person name="Tosa Y."/>
            <person name="Chen Y.H."/>
            <person name="Li J.Y."/>
            <person name="Li M.Y."/>
            <person name="Jade Lu M.Y."/>
            <person name="Nakayashiki H."/>
            <person name="Li W.H."/>
        </authorList>
    </citation>
    <scope>NUCLEOTIDE SEQUENCE</scope>
    <source>
        <strain evidence="3">NI907</strain>
    </source>
</reference>
<feature type="transmembrane region" description="Helical" evidence="1">
    <location>
        <begin position="37"/>
        <end position="59"/>
    </location>
</feature>
<dbReference type="AlphaFoldDB" id="A0A6P8B2Z5"/>
<keyword evidence="1" id="KW-0472">Membrane</keyword>
<evidence type="ECO:0000313" key="3">
    <source>
        <dbReference type="RefSeq" id="XP_030981543.1"/>
    </source>
</evidence>
<dbReference type="GeneID" id="41961684"/>
<gene>
    <name evidence="3" type="ORF">PgNI_06755</name>
</gene>
<keyword evidence="2" id="KW-1185">Reference proteome</keyword>
<sequence length="219" mass="24711">MIKNTRAQKTLEDVHLLPSAGDDGRSISGAQRWRRPLSYLILFGAAVSVVLTFAISTVYNAAKPGVGGLGDAKVARRPCGYTAADAQRRGCVFDLPNFAWLPEDCVDHDLSRSFMEEQGEWEFFRDRNKTARVTIDEVSLGTWEYFINGRVHVAHCSFSWLHFHKALAMGHKIHGQHNLEHTTHCTHVLTKARPYPEDVEIRVKIAFPDCGYIDRDYPG</sequence>
<dbReference type="PANTHER" id="PTHR35896">
    <property type="entry name" value="IG-LIKE DOMAIN-CONTAINING PROTEIN"/>
    <property type="match status" value="1"/>
</dbReference>
<reference evidence="3" key="2">
    <citation type="submission" date="2019-10" db="EMBL/GenBank/DDBJ databases">
        <authorList>
            <consortium name="NCBI Genome Project"/>
        </authorList>
    </citation>
    <scope>NUCLEOTIDE SEQUENCE</scope>
    <source>
        <strain evidence="3">NI907</strain>
    </source>
</reference>
<keyword evidence="1" id="KW-0812">Transmembrane</keyword>
<dbReference type="RefSeq" id="XP_030981543.1">
    <property type="nucleotide sequence ID" value="XM_031126775.1"/>
</dbReference>
<dbReference type="Proteomes" id="UP000515153">
    <property type="component" value="Unplaced"/>
</dbReference>